<dbReference type="PIRSF" id="PIRSF005900">
    <property type="entry name" value="Dps"/>
    <property type="match status" value="1"/>
</dbReference>
<dbReference type="PANTHER" id="PTHR42932">
    <property type="entry name" value="GENERAL STRESS PROTEIN 20U"/>
    <property type="match status" value="1"/>
</dbReference>
<name>A0A2K9MGM3_9RHOB</name>
<dbReference type="PROSITE" id="PS00819">
    <property type="entry name" value="DPS_2"/>
    <property type="match status" value="1"/>
</dbReference>
<dbReference type="Proteomes" id="UP000234882">
    <property type="component" value="Chromosome"/>
</dbReference>
<proteinExistence type="inferred from homology"/>
<sequence length="157" mass="17370">MAVNVEGLKDNARKTAIECLQARLCDALSLSMALKQAHWNMKGRNFIAVHEFLDEVKARVDGHVDTMAERIQVLDGTAVGTVEKVADATTIEPYPTDLTKVEDHLNALCERLRDYGSKVRKDIDTTDEAGDAATADLLTAASREADKDLWFLESHLE</sequence>
<dbReference type="CDD" id="cd01043">
    <property type="entry name" value="DPS"/>
    <property type="match status" value="1"/>
</dbReference>
<dbReference type="InterPro" id="IPR012347">
    <property type="entry name" value="Ferritin-like"/>
</dbReference>
<organism evidence="4 5">
    <name type="scientific">Paracoccus jeotgali</name>
    <dbReference type="NCBI Taxonomy" id="2065379"/>
    <lineage>
        <taxon>Bacteria</taxon>
        <taxon>Pseudomonadati</taxon>
        <taxon>Pseudomonadota</taxon>
        <taxon>Alphaproteobacteria</taxon>
        <taxon>Rhodobacterales</taxon>
        <taxon>Paracoccaceae</taxon>
        <taxon>Paracoccus</taxon>
    </lineage>
</organism>
<accession>A0A2K9MGM3</accession>
<dbReference type="InterPro" id="IPR008331">
    <property type="entry name" value="Ferritin_DPS_dom"/>
</dbReference>
<evidence type="ECO:0000256" key="1">
    <source>
        <dbReference type="ARBA" id="ARBA00009497"/>
    </source>
</evidence>
<keyword evidence="5" id="KW-1185">Reference proteome</keyword>
<dbReference type="KEGG" id="paru:CYR75_07695"/>
<dbReference type="SUPFAM" id="SSF47240">
    <property type="entry name" value="Ferritin-like"/>
    <property type="match status" value="1"/>
</dbReference>
<feature type="domain" description="Ferritin/DPS" evidence="3">
    <location>
        <begin position="18"/>
        <end position="157"/>
    </location>
</feature>
<comment type="similarity">
    <text evidence="1 2">Belongs to the Dps family.</text>
</comment>
<dbReference type="InterPro" id="IPR023188">
    <property type="entry name" value="DPS_DNA-bd_CS"/>
</dbReference>
<evidence type="ECO:0000259" key="3">
    <source>
        <dbReference type="Pfam" id="PF00210"/>
    </source>
</evidence>
<gene>
    <name evidence="4" type="ORF">CYR75_07695</name>
</gene>
<dbReference type="InterPro" id="IPR009078">
    <property type="entry name" value="Ferritin-like_SF"/>
</dbReference>
<dbReference type="GO" id="GO:0008199">
    <property type="term" value="F:ferric iron binding"/>
    <property type="evidence" value="ECO:0007669"/>
    <property type="project" value="InterPro"/>
</dbReference>
<dbReference type="PANTHER" id="PTHR42932:SF3">
    <property type="entry name" value="DNA PROTECTION DURING STARVATION PROTEIN"/>
    <property type="match status" value="1"/>
</dbReference>
<dbReference type="RefSeq" id="WP_101499514.1">
    <property type="nucleotide sequence ID" value="NZ_CP025583.1"/>
</dbReference>
<reference evidence="5" key="1">
    <citation type="submission" date="2017-12" db="EMBL/GenBank/DDBJ databases">
        <title>Genomic analysis of Paracoccus sp. CBA4604.</title>
        <authorList>
            <person name="Roh S.W."/>
            <person name="Kim J.Y."/>
            <person name="Kim J.S."/>
        </authorList>
    </citation>
    <scope>NUCLEOTIDE SEQUENCE [LARGE SCALE GENOMIC DNA]</scope>
    <source>
        <strain evidence="5">CBA4604</strain>
    </source>
</reference>
<evidence type="ECO:0000313" key="5">
    <source>
        <dbReference type="Proteomes" id="UP000234882"/>
    </source>
</evidence>
<protein>
    <submittedName>
        <fullName evidence="4">DNA starvation/stationary phase protection protein Dps</fullName>
    </submittedName>
</protein>
<dbReference type="PRINTS" id="PR01346">
    <property type="entry name" value="HELNAPAPROT"/>
</dbReference>
<dbReference type="InterPro" id="IPR002177">
    <property type="entry name" value="DPS_DNA-bd"/>
</dbReference>
<dbReference type="Gene3D" id="1.20.1260.10">
    <property type="match status" value="1"/>
</dbReference>
<dbReference type="Pfam" id="PF00210">
    <property type="entry name" value="Ferritin"/>
    <property type="match status" value="1"/>
</dbReference>
<evidence type="ECO:0000256" key="2">
    <source>
        <dbReference type="RuleBase" id="RU003875"/>
    </source>
</evidence>
<dbReference type="PROSITE" id="PS00818">
    <property type="entry name" value="DPS_1"/>
    <property type="match status" value="1"/>
</dbReference>
<dbReference type="AlphaFoldDB" id="A0A2K9MGM3"/>
<evidence type="ECO:0000313" key="4">
    <source>
        <dbReference type="EMBL" id="AUM74166.1"/>
    </source>
</evidence>
<dbReference type="GO" id="GO:0016722">
    <property type="term" value="F:oxidoreductase activity, acting on metal ions"/>
    <property type="evidence" value="ECO:0007669"/>
    <property type="project" value="InterPro"/>
</dbReference>
<dbReference type="OrthoDB" id="9797687at2"/>
<dbReference type="NCBIfam" id="NF006975">
    <property type="entry name" value="PRK09448.1"/>
    <property type="match status" value="1"/>
</dbReference>
<dbReference type="EMBL" id="CP025583">
    <property type="protein sequence ID" value="AUM74166.1"/>
    <property type="molecule type" value="Genomic_DNA"/>
</dbReference>